<dbReference type="Pfam" id="PF01636">
    <property type="entry name" value="APH"/>
    <property type="match status" value="1"/>
</dbReference>
<accession>A0A859QR67</accession>
<proteinExistence type="predicted"/>
<dbReference type="RefSeq" id="WP_180943683.1">
    <property type="nucleotide sequence ID" value="NZ_CP041241.1"/>
</dbReference>
<dbReference type="KEGG" id="emx:FKV68_28085"/>
<evidence type="ECO:0000313" key="3">
    <source>
        <dbReference type="Proteomes" id="UP000510721"/>
    </source>
</evidence>
<organism evidence="2 3">
    <name type="scientific">Sinorhizobium mexicanum</name>
    <dbReference type="NCBI Taxonomy" id="375549"/>
    <lineage>
        <taxon>Bacteria</taxon>
        <taxon>Pseudomonadati</taxon>
        <taxon>Pseudomonadota</taxon>
        <taxon>Alphaproteobacteria</taxon>
        <taxon>Hyphomicrobiales</taxon>
        <taxon>Rhizobiaceae</taxon>
        <taxon>Sinorhizobium/Ensifer group</taxon>
        <taxon>Sinorhizobium</taxon>
    </lineage>
</organism>
<evidence type="ECO:0000313" key="2">
    <source>
        <dbReference type="EMBL" id="QLL65220.1"/>
    </source>
</evidence>
<name>A0A859QR67_9HYPH</name>
<feature type="domain" description="Aminoglycoside phosphotransferase" evidence="1">
    <location>
        <begin position="140"/>
        <end position="279"/>
    </location>
</feature>
<sequence length="529" mass="57640">MASRRKQEERVIAEDQTAAVAFLSAPASYGTTELIETMETHISRIFLVGRRAFKMKRAVKLPYVDFSTASLRLDACQKEVELNSATAPGLYLGVRRITREKHGTLAFGGRGELVDAVVEMARFDQQALFDRMAIEGTLTPELMTVAAQMIARFHRAAPVVHDGGGADNIAGVLRINAAGFATSRVFQPDELAAFTLAFEGGLARHAALLDRREAAGKVRRCHGDLHLRNICLFEGGPRLFDCIEFNDQIATVDTLYDLAFLLMDLWHRGFQDLANLVMNRYLDDLDDEDGFVLLPYLMAIRAAVRSHVTATQVEESGKGSEKLVAEARSYFDLARSLIEPVPARLIAIGGFSGSGKTTVAETLAAQVGAPPGARIVESDRVRKAMFGVAAETRLPPSAYRPEVSEKVYREMAERARLILATGGTVIVDAVFDNPRNRSLMEELAGELGLPFTAVWLNAEPTLLRDRVASRSGGPSDADLDVLSGQLARDGGESGWSRIGAARSAEQIAAEILRLPQEPVPLQRAPAKEP</sequence>
<dbReference type="InterPro" id="IPR002575">
    <property type="entry name" value="Aminoglycoside_PTrfase"/>
</dbReference>
<dbReference type="EMBL" id="CP041241">
    <property type="protein sequence ID" value="QLL65220.1"/>
    <property type="molecule type" value="Genomic_DNA"/>
</dbReference>
<keyword evidence="3" id="KW-1185">Reference proteome</keyword>
<dbReference type="AlphaFoldDB" id="A0A859QR67"/>
<dbReference type="Proteomes" id="UP000510721">
    <property type="component" value="Plasmid pEmeITTGR7c"/>
</dbReference>
<gene>
    <name evidence="2" type="ORF">FKV68_28085</name>
</gene>
<reference evidence="2 3" key="1">
    <citation type="submission" date="2019-06" db="EMBL/GenBank/DDBJ databases">
        <title>Complete genome sequence of Ensifer mexicanus ITTG R7 isolated from nodules of Acacia angustissima (Mill.) Kuntze.</title>
        <authorList>
            <person name="Rincon-Rosales R."/>
            <person name="Rogel M.A."/>
            <person name="Guerrero G."/>
            <person name="Rincon-Molina C.I."/>
            <person name="Lopez-Lopez A."/>
            <person name="Martinez-Romero E."/>
        </authorList>
    </citation>
    <scope>NUCLEOTIDE SEQUENCE [LARGE SCALE GENOMIC DNA]</scope>
    <source>
        <strain evidence="2 3">ITTG R7</strain>
        <plasmid evidence="3">pemeittgr7c</plasmid>
    </source>
</reference>
<dbReference type="PANTHER" id="PTHR43883">
    <property type="entry name" value="SLR0207 PROTEIN"/>
    <property type="match status" value="1"/>
</dbReference>
<dbReference type="InterPro" id="IPR011009">
    <property type="entry name" value="Kinase-like_dom_sf"/>
</dbReference>
<dbReference type="PANTHER" id="PTHR43883:SF1">
    <property type="entry name" value="GLUCONOKINASE"/>
    <property type="match status" value="1"/>
</dbReference>
<protein>
    <submittedName>
        <fullName evidence="2">AAA family ATPase</fullName>
    </submittedName>
</protein>
<evidence type="ECO:0000259" key="1">
    <source>
        <dbReference type="Pfam" id="PF01636"/>
    </source>
</evidence>
<dbReference type="Gene3D" id="3.40.50.300">
    <property type="entry name" value="P-loop containing nucleotide triphosphate hydrolases"/>
    <property type="match status" value="1"/>
</dbReference>
<dbReference type="InterPro" id="IPR027417">
    <property type="entry name" value="P-loop_NTPase"/>
</dbReference>
<dbReference type="Pfam" id="PF13671">
    <property type="entry name" value="AAA_33"/>
    <property type="match status" value="1"/>
</dbReference>
<geneLocation type="plasmid" evidence="3">
    <name>pemeittgr7c</name>
</geneLocation>
<dbReference type="SUPFAM" id="SSF56112">
    <property type="entry name" value="Protein kinase-like (PK-like)"/>
    <property type="match status" value="1"/>
</dbReference>
<dbReference type="SUPFAM" id="SSF52540">
    <property type="entry name" value="P-loop containing nucleoside triphosphate hydrolases"/>
    <property type="match status" value="1"/>
</dbReference>
<keyword evidence="2" id="KW-0614">Plasmid</keyword>
<dbReference type="InterPro" id="IPR052732">
    <property type="entry name" value="Cell-binding_unc_protein"/>
</dbReference>